<organism evidence="2 3">
    <name type="scientific">Leucobacter tardus</name>
    <dbReference type="NCBI Taxonomy" id="501483"/>
    <lineage>
        <taxon>Bacteria</taxon>
        <taxon>Bacillati</taxon>
        <taxon>Actinomycetota</taxon>
        <taxon>Actinomycetes</taxon>
        <taxon>Micrococcales</taxon>
        <taxon>Microbacteriaceae</taxon>
        <taxon>Leucobacter</taxon>
    </lineage>
</organism>
<dbReference type="PANTHER" id="PTHR28037:SF1">
    <property type="entry name" value="ALCOHOL O-ACETYLTRANSFERASE 1-RELATED"/>
    <property type="match status" value="1"/>
</dbReference>
<sequence>MNRRSWVRLDNASNVFLAARSEVDPKVFRISAELDHEVDPDVLQMALDTTYDHYPLYRAVLRRGIFWYYLQDSELRPRVVAESQHTCAPIYQADRRTLLFRVVHHRRRIVLEVFHALSDGTGALWFLTDLVSAYVRLRSPGQQLITTEQIGVASVTPFDPGQLAGRRPDPEAGIAETAENPAQYLSDDSFAQYFRLTRRQRRDERNAEPFLEAPPAPTPPEPRGFGRIVGASTSRVHRVRGTRTPDNRPRAVELTLPAEEALTLARAAGVSLTVYLTALFFDSIRRSAGDLGAERTLSASIPVNLRQFFPSTSARNFFATVRVEHTYGDDPEDLDAVCRSLDRQFRPQVTSEALQRRLRRFVRFERALALRVVPRPLKDLLLGLVNRASNRGLTVAVSNLGRVALPETVNAHVERMLFHVSAVRPQFCAISHAGRLVVTFTSPFTETGYIREFARRLSENGVEVSVAAARVTEPELADEPSPEASR</sequence>
<evidence type="ECO:0000313" key="2">
    <source>
        <dbReference type="EMBL" id="MBO2988865.1"/>
    </source>
</evidence>
<feature type="region of interest" description="Disordered" evidence="1">
    <location>
        <begin position="204"/>
        <end position="227"/>
    </location>
</feature>
<dbReference type="EMBL" id="JAGFBF010000001">
    <property type="protein sequence ID" value="MBO2988865.1"/>
    <property type="molecule type" value="Genomic_DNA"/>
</dbReference>
<keyword evidence="3" id="KW-1185">Reference proteome</keyword>
<dbReference type="SUPFAM" id="SSF52777">
    <property type="entry name" value="CoA-dependent acyltransferases"/>
    <property type="match status" value="1"/>
</dbReference>
<protein>
    <submittedName>
        <fullName evidence="2">Alcohol acetyltransferase</fullName>
    </submittedName>
</protein>
<feature type="compositionally biased region" description="Pro residues" evidence="1">
    <location>
        <begin position="212"/>
        <end position="222"/>
    </location>
</feature>
<dbReference type="InterPro" id="IPR023213">
    <property type="entry name" value="CAT-like_dom_sf"/>
</dbReference>
<dbReference type="InterPro" id="IPR052058">
    <property type="entry name" value="Alcohol_O-acetyltransferase"/>
</dbReference>
<dbReference type="PANTHER" id="PTHR28037">
    <property type="entry name" value="ALCOHOL O-ACETYLTRANSFERASE 1-RELATED"/>
    <property type="match status" value="1"/>
</dbReference>
<gene>
    <name evidence="2" type="ORF">J4H85_02465</name>
</gene>
<dbReference type="Gene3D" id="3.30.559.10">
    <property type="entry name" value="Chloramphenicol acetyltransferase-like domain"/>
    <property type="match status" value="1"/>
</dbReference>
<evidence type="ECO:0000256" key="1">
    <source>
        <dbReference type="SAM" id="MobiDB-lite"/>
    </source>
</evidence>
<evidence type="ECO:0000313" key="3">
    <source>
        <dbReference type="Proteomes" id="UP000668403"/>
    </source>
</evidence>
<accession>A0A939QAX0</accession>
<reference evidence="2" key="1">
    <citation type="submission" date="2021-03" db="EMBL/GenBank/DDBJ databases">
        <title>Leucobacter chromiisoli sp. nov., isolated from chromium-containing soil of chemical plant.</title>
        <authorList>
            <person name="Xu Z."/>
        </authorList>
    </citation>
    <scope>NUCLEOTIDE SEQUENCE</scope>
    <source>
        <strain evidence="2">K 70/01</strain>
    </source>
</reference>
<comment type="caution">
    <text evidence="2">The sequence shown here is derived from an EMBL/GenBank/DDBJ whole genome shotgun (WGS) entry which is preliminary data.</text>
</comment>
<proteinExistence type="predicted"/>
<dbReference type="AlphaFoldDB" id="A0A939QAX0"/>
<dbReference type="RefSeq" id="WP_208236561.1">
    <property type="nucleotide sequence ID" value="NZ_BAAAQU010000001.1"/>
</dbReference>
<name>A0A939QAX0_9MICO</name>
<dbReference type="Proteomes" id="UP000668403">
    <property type="component" value="Unassembled WGS sequence"/>
</dbReference>